<comment type="subunit">
    <text evidence="2 5">Homopentamer.</text>
</comment>
<evidence type="ECO:0000256" key="3">
    <source>
        <dbReference type="ARBA" id="ARBA00023054"/>
    </source>
</evidence>
<evidence type="ECO:0000259" key="7">
    <source>
        <dbReference type="Pfam" id="PF02465"/>
    </source>
</evidence>
<sequence>MVRIGGLASGMDIDSIVKDLMKAERIPLDKMHQKKQYLEWQRDDYRDINKQLLDFDTFIFDKLMMKSTYTKKNITSSNDAAVTARSISATNEISGSITVFQLAKGASMQSASNTGLDPTKKLSELGITETSITIQSTKKDGTFDEVGQTITFDPAQETINSLISKINSNTGVNAFFDSVTGKVSLTTKYTGDAKDATGADQPEIKLTGEFFTKLQLDSDNIQAQSKGIGSTGQDAKFNYNGLVTTRSSNTFQINGYEYTLKQVTGDPTTLTGQAVTFSSSPDVDSILSTIVSFVDKYNALIENINSKTSEKPNRNYQPLTDEQKEDMTEDQIEKWEKEARKGTLYRDSTLISSTNTMRQQLYSNVSGLSSDFNQLSDIGITTSKNYMDKGKLNIDEGKLREAISNNPNAIYELFQKDGPTTEEKGLGRRLRDSIKETMSGIELKAGKAFSTNNSFTIGRNLDNVDNRIDSFEARLLKIEDRYWRQFTEMEKAIQKANSQSAYLMQQFSY</sequence>
<comment type="subcellular location">
    <subcellularLocation>
        <location evidence="5">Secreted</location>
    </subcellularLocation>
    <subcellularLocation>
        <location evidence="5">Bacterial flagellum</location>
    </subcellularLocation>
</comment>
<evidence type="ECO:0000259" key="8">
    <source>
        <dbReference type="Pfam" id="PF07195"/>
    </source>
</evidence>
<dbReference type="Pfam" id="PF07195">
    <property type="entry name" value="FliD_C"/>
    <property type="match status" value="1"/>
</dbReference>
<feature type="domain" description="Flagellar hook-associated protein 2 N-terminal" evidence="7">
    <location>
        <begin position="9"/>
        <end position="105"/>
    </location>
</feature>
<comment type="similarity">
    <text evidence="1 5">Belongs to the FliD family.</text>
</comment>
<dbReference type="EMBL" id="JBHUEK010000025">
    <property type="protein sequence ID" value="MFD1779984.1"/>
    <property type="molecule type" value="Genomic_DNA"/>
</dbReference>
<evidence type="ECO:0000256" key="5">
    <source>
        <dbReference type="RuleBase" id="RU362066"/>
    </source>
</evidence>
<evidence type="ECO:0000313" key="9">
    <source>
        <dbReference type="EMBL" id="MFD1779984.1"/>
    </source>
</evidence>
<proteinExistence type="inferred from homology"/>
<keyword evidence="5" id="KW-0964">Secreted</keyword>
<dbReference type="Proteomes" id="UP001597227">
    <property type="component" value="Unassembled WGS sequence"/>
</dbReference>
<evidence type="ECO:0000256" key="2">
    <source>
        <dbReference type="ARBA" id="ARBA00011255"/>
    </source>
</evidence>
<dbReference type="NCBIfam" id="NF005833">
    <property type="entry name" value="PRK07737.1"/>
    <property type="match status" value="1"/>
</dbReference>
<dbReference type="PANTHER" id="PTHR30288">
    <property type="entry name" value="FLAGELLAR CAP/ASSEMBLY PROTEIN FLID"/>
    <property type="match status" value="1"/>
</dbReference>
<evidence type="ECO:0000256" key="6">
    <source>
        <dbReference type="SAM" id="MobiDB-lite"/>
    </source>
</evidence>
<dbReference type="InterPro" id="IPR003481">
    <property type="entry name" value="FliD_N"/>
</dbReference>
<comment type="function">
    <text evidence="5">Required for morphogenesis and for the elongation of the flagellar filament by facilitating polymerization of the flagellin monomers at the tip of growing filament. Forms a capping structure, which prevents flagellin subunits (transported through the central channel of the flagellum) from leaking out without polymerization at the distal end.</text>
</comment>
<evidence type="ECO:0000313" key="10">
    <source>
        <dbReference type="Proteomes" id="UP001597227"/>
    </source>
</evidence>
<name>A0ABW4MQ14_9BACI</name>
<dbReference type="InterPro" id="IPR010809">
    <property type="entry name" value="FliD_C"/>
</dbReference>
<evidence type="ECO:0000256" key="4">
    <source>
        <dbReference type="ARBA" id="ARBA00023143"/>
    </source>
</evidence>
<protein>
    <recommendedName>
        <fullName evidence="5">Flagellar hook-associated protein 2</fullName>
        <shortName evidence="5">HAP2</shortName>
    </recommendedName>
    <alternativeName>
        <fullName evidence="5">Flagellar cap protein</fullName>
    </alternativeName>
</protein>
<keyword evidence="4 5" id="KW-0975">Bacterial flagellum</keyword>
<dbReference type="RefSeq" id="WP_388039447.1">
    <property type="nucleotide sequence ID" value="NZ_JBHUEK010000025.1"/>
</dbReference>
<evidence type="ECO:0000256" key="1">
    <source>
        <dbReference type="ARBA" id="ARBA00009764"/>
    </source>
</evidence>
<gene>
    <name evidence="9" type="ORF">ACFSFW_15065</name>
</gene>
<dbReference type="Pfam" id="PF02465">
    <property type="entry name" value="FliD_N"/>
    <property type="match status" value="1"/>
</dbReference>
<keyword evidence="9" id="KW-0966">Cell projection</keyword>
<comment type="caution">
    <text evidence="9">The sequence shown here is derived from an EMBL/GenBank/DDBJ whole genome shotgun (WGS) entry which is preliminary data.</text>
</comment>
<dbReference type="PANTHER" id="PTHR30288:SF0">
    <property type="entry name" value="FLAGELLAR HOOK-ASSOCIATED PROTEIN 2"/>
    <property type="match status" value="1"/>
</dbReference>
<accession>A0ABW4MQ14</accession>
<dbReference type="InterPro" id="IPR040026">
    <property type="entry name" value="FliD"/>
</dbReference>
<feature type="domain" description="Flagellar hook-associated protein 2 C-terminal" evidence="8">
    <location>
        <begin position="232"/>
        <end position="498"/>
    </location>
</feature>
<reference evidence="10" key="1">
    <citation type="journal article" date="2019" name="Int. J. Syst. Evol. Microbiol.">
        <title>The Global Catalogue of Microorganisms (GCM) 10K type strain sequencing project: providing services to taxonomists for standard genome sequencing and annotation.</title>
        <authorList>
            <consortium name="The Broad Institute Genomics Platform"/>
            <consortium name="The Broad Institute Genome Sequencing Center for Infectious Disease"/>
            <person name="Wu L."/>
            <person name="Ma J."/>
        </authorList>
    </citation>
    <scope>NUCLEOTIDE SEQUENCE [LARGE SCALE GENOMIC DNA]</scope>
    <source>
        <strain evidence="10">CCUG 15531</strain>
    </source>
</reference>
<feature type="region of interest" description="Disordered" evidence="6">
    <location>
        <begin position="308"/>
        <end position="329"/>
    </location>
</feature>
<keyword evidence="10" id="KW-1185">Reference proteome</keyword>
<organism evidence="9 10">
    <name type="scientific">Fredinandcohnia salidurans</name>
    <dbReference type="NCBI Taxonomy" id="2595041"/>
    <lineage>
        <taxon>Bacteria</taxon>
        <taxon>Bacillati</taxon>
        <taxon>Bacillota</taxon>
        <taxon>Bacilli</taxon>
        <taxon>Bacillales</taxon>
        <taxon>Bacillaceae</taxon>
        <taxon>Fredinandcohnia</taxon>
    </lineage>
</organism>
<keyword evidence="3" id="KW-0175">Coiled coil</keyword>
<keyword evidence="9" id="KW-0969">Cilium</keyword>
<keyword evidence="9" id="KW-0282">Flagellum</keyword>